<feature type="domain" description="Desulfoferrodoxin ferrous iron-binding" evidence="7">
    <location>
        <begin position="34"/>
        <end position="125"/>
    </location>
</feature>
<dbReference type="GO" id="GO:0016491">
    <property type="term" value="F:oxidoreductase activity"/>
    <property type="evidence" value="ECO:0007669"/>
    <property type="project" value="UniProtKB-KW"/>
</dbReference>
<gene>
    <name evidence="8" type="ORF">ENJ96_03460</name>
</gene>
<dbReference type="Gene3D" id="2.60.40.730">
    <property type="entry name" value="SOR catalytic domain"/>
    <property type="match status" value="1"/>
</dbReference>
<proteinExistence type="inferred from homology"/>
<dbReference type="GO" id="GO:0005506">
    <property type="term" value="F:iron ion binding"/>
    <property type="evidence" value="ECO:0007669"/>
    <property type="project" value="InterPro"/>
</dbReference>
<evidence type="ECO:0000256" key="2">
    <source>
        <dbReference type="ARBA" id="ARBA00022448"/>
    </source>
</evidence>
<evidence type="ECO:0000256" key="3">
    <source>
        <dbReference type="ARBA" id="ARBA00022723"/>
    </source>
</evidence>
<dbReference type="SUPFAM" id="SSF49367">
    <property type="entry name" value="Superoxide reductase-like"/>
    <property type="match status" value="1"/>
</dbReference>
<organism evidence="8">
    <name type="scientific">Thermodesulfatator atlanticus</name>
    <dbReference type="NCBI Taxonomy" id="501497"/>
    <lineage>
        <taxon>Bacteria</taxon>
        <taxon>Pseudomonadati</taxon>
        <taxon>Thermodesulfobacteriota</taxon>
        <taxon>Thermodesulfobacteria</taxon>
        <taxon>Thermodesulfobacteriales</taxon>
        <taxon>Thermodesulfatatoraceae</taxon>
        <taxon>Thermodesulfatator</taxon>
    </lineage>
</organism>
<dbReference type="InterPro" id="IPR002742">
    <property type="entry name" value="Desulfoferrodoxin_Fe-bd_dom"/>
</dbReference>
<reference evidence="8" key="1">
    <citation type="journal article" date="2020" name="mSystems">
        <title>Genome- and Community-Level Interaction Insights into Carbon Utilization and Element Cycling Functions of Hydrothermarchaeota in Hydrothermal Sediment.</title>
        <authorList>
            <person name="Zhou Z."/>
            <person name="Liu Y."/>
            <person name="Xu W."/>
            <person name="Pan J."/>
            <person name="Luo Z.H."/>
            <person name="Li M."/>
        </authorList>
    </citation>
    <scope>NUCLEOTIDE SEQUENCE [LARGE SCALE GENOMIC DNA]</scope>
    <source>
        <strain evidence="8">HyVt-533</strain>
    </source>
</reference>
<dbReference type="Pfam" id="PF01880">
    <property type="entry name" value="Desulfoferrodox"/>
    <property type="match status" value="1"/>
</dbReference>
<dbReference type="AlphaFoldDB" id="A0A7V5NZK2"/>
<evidence type="ECO:0000256" key="5">
    <source>
        <dbReference type="ARBA" id="ARBA00023002"/>
    </source>
</evidence>
<protein>
    <submittedName>
        <fullName evidence="8">Desulfoferrodoxin</fullName>
    </submittedName>
</protein>
<keyword evidence="4" id="KW-0249">Electron transport</keyword>
<dbReference type="PANTHER" id="PTHR36541:SF1">
    <property type="entry name" value="SUPEROXIDE REDUCTASE-RELATED"/>
    <property type="match status" value="1"/>
</dbReference>
<evidence type="ECO:0000256" key="6">
    <source>
        <dbReference type="ARBA" id="ARBA00023004"/>
    </source>
</evidence>
<keyword evidence="3" id="KW-0479">Metal-binding</keyword>
<keyword evidence="5" id="KW-0560">Oxidoreductase</keyword>
<dbReference type="EMBL" id="DROK01000099">
    <property type="protein sequence ID" value="HHI96889.1"/>
    <property type="molecule type" value="Genomic_DNA"/>
</dbReference>
<evidence type="ECO:0000313" key="8">
    <source>
        <dbReference type="EMBL" id="HHI96889.1"/>
    </source>
</evidence>
<name>A0A7V5NZK2_9BACT</name>
<keyword evidence="2" id="KW-0813">Transport</keyword>
<evidence type="ECO:0000256" key="1">
    <source>
        <dbReference type="ARBA" id="ARBA00005941"/>
    </source>
</evidence>
<evidence type="ECO:0000259" key="7">
    <source>
        <dbReference type="Pfam" id="PF01880"/>
    </source>
</evidence>
<dbReference type="PANTHER" id="PTHR36541">
    <property type="entry name" value="SUPEROXIDE REDUCTASE-RELATED"/>
    <property type="match status" value="1"/>
</dbReference>
<dbReference type="Proteomes" id="UP000886101">
    <property type="component" value="Unassembled WGS sequence"/>
</dbReference>
<comment type="caution">
    <text evidence="8">The sequence shown here is derived from an EMBL/GenBank/DDBJ whole genome shotgun (WGS) entry which is preliminary data.</text>
</comment>
<keyword evidence="6" id="KW-0408">Iron</keyword>
<dbReference type="InterPro" id="IPR036073">
    <property type="entry name" value="Desulfoferrodoxin_Fe-bd_dom_sf"/>
</dbReference>
<evidence type="ECO:0000256" key="4">
    <source>
        <dbReference type="ARBA" id="ARBA00022982"/>
    </source>
</evidence>
<dbReference type="InterPro" id="IPR051233">
    <property type="entry name" value="Desulfoferrodoxin_SOR"/>
</dbReference>
<sequence length="134" mass="15281">MPEKLKEYKAKYLGQEKKEEFLRLKDRKNPSLLEKKHVPAIIAPKVVGAGEWFEVKVKVGFMVTHPSTPKHWITKIYLLRNGEKIAETLYPVGGVAASEATFKIRLDQSAKLEAVEHCNLHGTWISDPFEIKVI</sequence>
<comment type="similarity">
    <text evidence="1">Belongs to the desulfoferrodoxin family.</text>
</comment>
<accession>A0A7V5NZK2</accession>